<dbReference type="EMBL" id="NIDE01000017">
    <property type="protein sequence ID" value="OWK36373.1"/>
    <property type="molecule type" value="Genomic_DNA"/>
</dbReference>
<gene>
    <name evidence="1" type="ORF">FRUB_08936</name>
</gene>
<evidence type="ECO:0000313" key="1">
    <source>
        <dbReference type="EMBL" id="OWK36373.1"/>
    </source>
</evidence>
<evidence type="ECO:0000313" key="2">
    <source>
        <dbReference type="Proteomes" id="UP000214646"/>
    </source>
</evidence>
<dbReference type="Proteomes" id="UP000214646">
    <property type="component" value="Unassembled WGS sequence"/>
</dbReference>
<comment type="caution">
    <text evidence="1">The sequence shown here is derived from an EMBL/GenBank/DDBJ whole genome shotgun (WGS) entry which is preliminary data.</text>
</comment>
<proteinExistence type="predicted"/>
<name>A0A225D5X1_9BACT</name>
<sequence length="46" mass="5212">MSINLDARLVAGAPAPFPVVSHEYLPAKYESLLEKWRLTQKKSLNE</sequence>
<organism evidence="1 2">
    <name type="scientific">Fimbriiglobus ruber</name>
    <dbReference type="NCBI Taxonomy" id="1908690"/>
    <lineage>
        <taxon>Bacteria</taxon>
        <taxon>Pseudomonadati</taxon>
        <taxon>Planctomycetota</taxon>
        <taxon>Planctomycetia</taxon>
        <taxon>Gemmatales</taxon>
        <taxon>Gemmataceae</taxon>
        <taxon>Fimbriiglobus</taxon>
    </lineage>
</organism>
<protein>
    <submittedName>
        <fullName evidence="1">Uncharacterized protein</fullName>
    </submittedName>
</protein>
<reference evidence="2" key="1">
    <citation type="submission" date="2017-06" db="EMBL/GenBank/DDBJ databases">
        <title>Genome analysis of Fimbriiglobus ruber SP5, the first member of the order Planctomycetales with confirmed chitinolytic capability.</title>
        <authorList>
            <person name="Ravin N.V."/>
            <person name="Rakitin A.L."/>
            <person name="Ivanova A.A."/>
            <person name="Beletsky A.V."/>
            <person name="Kulichevskaya I.S."/>
            <person name="Mardanov A.V."/>
            <person name="Dedysh S.N."/>
        </authorList>
    </citation>
    <scope>NUCLEOTIDE SEQUENCE [LARGE SCALE GENOMIC DNA]</scope>
    <source>
        <strain evidence="2">SP5</strain>
    </source>
</reference>
<accession>A0A225D5X1</accession>
<keyword evidence="2" id="KW-1185">Reference proteome</keyword>
<dbReference type="AlphaFoldDB" id="A0A225D5X1"/>